<dbReference type="Proteomes" id="UP000591131">
    <property type="component" value="Unassembled WGS sequence"/>
</dbReference>
<protein>
    <submittedName>
        <fullName evidence="1">Uncharacterized protein</fullName>
    </submittedName>
</protein>
<feature type="non-terminal residue" evidence="1">
    <location>
        <position position="155"/>
    </location>
</feature>
<evidence type="ECO:0000313" key="1">
    <source>
        <dbReference type="EMBL" id="KAF4647562.1"/>
    </source>
</evidence>
<sequence length="155" mass="17649">DLSSYGVSISVPKSRPTGKVSFKILIDLAVEQLILQAGTKHPLPGASRYQGLLRPLKKNERKDTPRQRWVYEIHWDMKDEPSEMHRSHDYSTGMFANLSPNQKDLAQRELQKLVGSGWWWSEDCPEPPIRLSDATVLPDDIVSFPLSQGQHKSTK</sequence>
<dbReference type="AlphaFoldDB" id="A0A7J6KKZ8"/>
<keyword evidence="2" id="KW-1185">Reference proteome</keyword>
<gene>
    <name evidence="1" type="ORF">FOL47_004452</name>
</gene>
<proteinExistence type="predicted"/>
<name>A0A7J6KKZ8_PERCH</name>
<comment type="caution">
    <text evidence="1">The sequence shown here is derived from an EMBL/GenBank/DDBJ whole genome shotgun (WGS) entry which is preliminary data.</text>
</comment>
<reference evidence="1 2" key="1">
    <citation type="submission" date="2020-04" db="EMBL/GenBank/DDBJ databases">
        <title>Perkinsus chesapeaki whole genome sequence.</title>
        <authorList>
            <person name="Bogema D.R."/>
        </authorList>
    </citation>
    <scope>NUCLEOTIDE SEQUENCE [LARGE SCALE GENOMIC DNA]</scope>
    <source>
        <strain evidence="1">ATCC PRA-425</strain>
    </source>
</reference>
<feature type="non-terminal residue" evidence="1">
    <location>
        <position position="1"/>
    </location>
</feature>
<organism evidence="1 2">
    <name type="scientific">Perkinsus chesapeaki</name>
    <name type="common">Clam parasite</name>
    <name type="synonym">Perkinsus andrewsi</name>
    <dbReference type="NCBI Taxonomy" id="330153"/>
    <lineage>
        <taxon>Eukaryota</taxon>
        <taxon>Sar</taxon>
        <taxon>Alveolata</taxon>
        <taxon>Perkinsozoa</taxon>
        <taxon>Perkinsea</taxon>
        <taxon>Perkinsida</taxon>
        <taxon>Perkinsidae</taxon>
        <taxon>Perkinsus</taxon>
    </lineage>
</organism>
<dbReference type="EMBL" id="JAAPAO010002525">
    <property type="protein sequence ID" value="KAF4647562.1"/>
    <property type="molecule type" value="Genomic_DNA"/>
</dbReference>
<evidence type="ECO:0000313" key="2">
    <source>
        <dbReference type="Proteomes" id="UP000591131"/>
    </source>
</evidence>
<accession>A0A7J6KKZ8</accession>